<proteinExistence type="predicted"/>
<gene>
    <name evidence="2" type="ORF">C8N26_0736</name>
</gene>
<evidence type="ECO:0000256" key="1">
    <source>
        <dbReference type="SAM" id="SignalP"/>
    </source>
</evidence>
<evidence type="ECO:0000313" key="2">
    <source>
        <dbReference type="EMBL" id="RKF04077.1"/>
    </source>
</evidence>
<sequence length="141" mass="15977">MKYLKIMTPVVFLLMVNCTAQNISKNFDTIAYKAQTRGSLIQITVEDDKLNYKTNQEEGTKEISKEELEEFKKVIGGLNLERIGDLTAPSEKRITDGALHAEFTIKIGDKEYKSITFDAGNPPTELKKLEDLLYSISKIKE</sequence>
<feature type="signal peptide" evidence="1">
    <location>
        <begin position="1"/>
        <end position="20"/>
    </location>
</feature>
<feature type="chain" id="PRO_5019029124" description="Lipoprotein" evidence="1">
    <location>
        <begin position="21"/>
        <end position="141"/>
    </location>
</feature>
<dbReference type="RefSeq" id="WP_147418478.1">
    <property type="nucleotide sequence ID" value="NZ_RAQM01000007.1"/>
</dbReference>
<evidence type="ECO:0008006" key="4">
    <source>
        <dbReference type="Google" id="ProtNLM"/>
    </source>
</evidence>
<name>A0A420E2H3_9FLAO</name>
<evidence type="ECO:0000313" key="3">
    <source>
        <dbReference type="Proteomes" id="UP000285780"/>
    </source>
</evidence>
<organism evidence="2 3">
    <name type="scientific">Tenacibaculum lutimaris</name>
    <dbReference type="NCBI Taxonomy" id="285258"/>
    <lineage>
        <taxon>Bacteria</taxon>
        <taxon>Pseudomonadati</taxon>
        <taxon>Bacteroidota</taxon>
        <taxon>Flavobacteriia</taxon>
        <taxon>Flavobacteriales</taxon>
        <taxon>Flavobacteriaceae</taxon>
        <taxon>Tenacibaculum</taxon>
    </lineage>
</organism>
<reference evidence="2 3" key="1">
    <citation type="submission" date="2018-09" db="EMBL/GenBank/DDBJ databases">
        <title>Genomic Encyclopedia of Archaeal and Bacterial Type Strains, Phase II (KMG-II): from individual species to whole genera.</title>
        <authorList>
            <person name="Goeker M."/>
        </authorList>
    </citation>
    <scope>NUCLEOTIDE SEQUENCE [LARGE SCALE GENOMIC DNA]</scope>
    <source>
        <strain evidence="2 3">DSM 16505</strain>
    </source>
</reference>
<dbReference type="Proteomes" id="UP000285780">
    <property type="component" value="Unassembled WGS sequence"/>
</dbReference>
<dbReference type="AlphaFoldDB" id="A0A420E2H3"/>
<keyword evidence="1" id="KW-0732">Signal</keyword>
<accession>A0A420E2H3</accession>
<keyword evidence="3" id="KW-1185">Reference proteome</keyword>
<comment type="caution">
    <text evidence="2">The sequence shown here is derived from an EMBL/GenBank/DDBJ whole genome shotgun (WGS) entry which is preliminary data.</text>
</comment>
<protein>
    <recommendedName>
        <fullName evidence="4">Lipoprotein</fullName>
    </recommendedName>
</protein>
<dbReference type="EMBL" id="RAQM01000007">
    <property type="protein sequence ID" value="RKF04077.1"/>
    <property type="molecule type" value="Genomic_DNA"/>
</dbReference>